<evidence type="ECO:0000313" key="8">
    <source>
        <dbReference type="EMBL" id="CAB9508564.1"/>
    </source>
</evidence>
<dbReference type="Pfam" id="PF13639">
    <property type="entry name" value="zf-RING_2"/>
    <property type="match status" value="1"/>
</dbReference>
<feature type="region of interest" description="Disordered" evidence="5">
    <location>
        <begin position="91"/>
        <end position="133"/>
    </location>
</feature>
<dbReference type="OrthoDB" id="48902at2759"/>
<feature type="transmembrane region" description="Helical" evidence="6">
    <location>
        <begin position="26"/>
        <end position="47"/>
    </location>
</feature>
<feature type="compositionally biased region" description="Acidic residues" evidence="5">
    <location>
        <begin position="105"/>
        <end position="115"/>
    </location>
</feature>
<feature type="compositionally biased region" description="Low complexity" evidence="5">
    <location>
        <begin position="219"/>
        <end position="238"/>
    </location>
</feature>
<protein>
    <submittedName>
        <fullName evidence="8">Zinc finger, C3HC4 type (RING finger)</fullName>
    </submittedName>
</protein>
<dbReference type="InterPro" id="IPR013083">
    <property type="entry name" value="Znf_RING/FYVE/PHD"/>
</dbReference>
<dbReference type="PANTHER" id="PTHR14155">
    <property type="entry name" value="RING FINGER DOMAIN-CONTAINING"/>
    <property type="match status" value="1"/>
</dbReference>
<proteinExistence type="predicted"/>
<accession>A0A9N8DYW7</accession>
<feature type="compositionally biased region" description="Basic and acidic residues" evidence="5">
    <location>
        <begin position="91"/>
        <end position="103"/>
    </location>
</feature>
<keyword evidence="1" id="KW-0479">Metal-binding</keyword>
<evidence type="ECO:0000256" key="3">
    <source>
        <dbReference type="ARBA" id="ARBA00022833"/>
    </source>
</evidence>
<reference evidence="8" key="1">
    <citation type="submission" date="2020-06" db="EMBL/GenBank/DDBJ databases">
        <authorList>
            <consortium name="Plant Systems Biology data submission"/>
        </authorList>
    </citation>
    <scope>NUCLEOTIDE SEQUENCE</scope>
    <source>
        <strain evidence="8">D6</strain>
    </source>
</reference>
<dbReference type="Gene3D" id="3.30.40.10">
    <property type="entry name" value="Zinc/RING finger domain, C3HC4 (zinc finger)"/>
    <property type="match status" value="1"/>
</dbReference>
<keyword evidence="9" id="KW-1185">Reference proteome</keyword>
<keyword evidence="2 4" id="KW-0863">Zinc-finger</keyword>
<sequence length="257" mass="29299">MPYNETMESPQASGSSELDGYSSWQIALWFVILFLGTMMAVCFRTSIIRHMRRHIHRDRQLTVRKLSSEELRIMFLDQTLQSYPWRIEEEAQRTTDHQEHQNLQEDGEKDGDDGTMADTLQTTQDPESQDVENGEILVSMNGSIRDGECSICLSHFREGDLVSKSNNPNCPHVFHRECVYQWLLQRYECPMCRKEFLIPPMVLQFRASNDGNNTDQVGAEDTAQATETSSSASTTESANSHRIGENNDSDEDNTPPA</sequence>
<evidence type="ECO:0000313" key="9">
    <source>
        <dbReference type="Proteomes" id="UP001153069"/>
    </source>
</evidence>
<dbReference type="SMART" id="SM01197">
    <property type="entry name" value="FANCL_C"/>
    <property type="match status" value="1"/>
</dbReference>
<keyword evidence="6" id="KW-0472">Membrane</keyword>
<feature type="domain" description="RING-type" evidence="7">
    <location>
        <begin position="149"/>
        <end position="193"/>
    </location>
</feature>
<evidence type="ECO:0000256" key="6">
    <source>
        <dbReference type="SAM" id="Phobius"/>
    </source>
</evidence>
<feature type="compositionally biased region" description="Acidic residues" evidence="5">
    <location>
        <begin position="247"/>
        <end position="257"/>
    </location>
</feature>
<dbReference type="GO" id="GO:0008270">
    <property type="term" value="F:zinc ion binding"/>
    <property type="evidence" value="ECO:0007669"/>
    <property type="project" value="UniProtKB-KW"/>
</dbReference>
<evidence type="ECO:0000256" key="2">
    <source>
        <dbReference type="ARBA" id="ARBA00022771"/>
    </source>
</evidence>
<feature type="region of interest" description="Disordered" evidence="5">
    <location>
        <begin position="213"/>
        <end position="257"/>
    </location>
</feature>
<dbReference type="SMART" id="SM00184">
    <property type="entry name" value="RING"/>
    <property type="match status" value="1"/>
</dbReference>
<comment type="caution">
    <text evidence="8">The sequence shown here is derived from an EMBL/GenBank/DDBJ whole genome shotgun (WGS) entry which is preliminary data.</text>
</comment>
<keyword evidence="6" id="KW-1133">Transmembrane helix</keyword>
<keyword evidence="6" id="KW-0812">Transmembrane</keyword>
<keyword evidence="3" id="KW-0862">Zinc</keyword>
<dbReference type="PROSITE" id="PS50089">
    <property type="entry name" value="ZF_RING_2"/>
    <property type="match status" value="1"/>
</dbReference>
<evidence type="ECO:0000256" key="1">
    <source>
        <dbReference type="ARBA" id="ARBA00022723"/>
    </source>
</evidence>
<dbReference type="AlphaFoldDB" id="A0A9N8DYW7"/>
<dbReference type="InterPro" id="IPR001841">
    <property type="entry name" value="Znf_RING"/>
</dbReference>
<dbReference type="InterPro" id="IPR053238">
    <property type="entry name" value="RING-H2_zinc_finger"/>
</dbReference>
<organism evidence="8 9">
    <name type="scientific">Seminavis robusta</name>
    <dbReference type="NCBI Taxonomy" id="568900"/>
    <lineage>
        <taxon>Eukaryota</taxon>
        <taxon>Sar</taxon>
        <taxon>Stramenopiles</taxon>
        <taxon>Ochrophyta</taxon>
        <taxon>Bacillariophyta</taxon>
        <taxon>Bacillariophyceae</taxon>
        <taxon>Bacillariophycidae</taxon>
        <taxon>Naviculales</taxon>
        <taxon>Naviculaceae</taxon>
        <taxon>Seminavis</taxon>
    </lineage>
</organism>
<evidence type="ECO:0000259" key="7">
    <source>
        <dbReference type="PROSITE" id="PS50089"/>
    </source>
</evidence>
<dbReference type="Proteomes" id="UP001153069">
    <property type="component" value="Unassembled WGS sequence"/>
</dbReference>
<gene>
    <name evidence="8" type="ORF">SEMRO_352_G124190.1</name>
</gene>
<evidence type="ECO:0000256" key="4">
    <source>
        <dbReference type="PROSITE-ProRule" id="PRU00175"/>
    </source>
</evidence>
<name>A0A9N8DYW7_9STRA</name>
<dbReference type="EMBL" id="CAICTM010000351">
    <property type="protein sequence ID" value="CAB9508564.1"/>
    <property type="molecule type" value="Genomic_DNA"/>
</dbReference>
<dbReference type="SUPFAM" id="SSF57850">
    <property type="entry name" value="RING/U-box"/>
    <property type="match status" value="1"/>
</dbReference>
<evidence type="ECO:0000256" key="5">
    <source>
        <dbReference type="SAM" id="MobiDB-lite"/>
    </source>
</evidence>
<dbReference type="PANTHER" id="PTHR14155:SF627">
    <property type="entry name" value="OS06G0192800 PROTEIN"/>
    <property type="match status" value="1"/>
</dbReference>